<organism evidence="1">
    <name type="scientific">bioreactor metagenome</name>
    <dbReference type="NCBI Taxonomy" id="1076179"/>
    <lineage>
        <taxon>unclassified sequences</taxon>
        <taxon>metagenomes</taxon>
        <taxon>ecological metagenomes</taxon>
    </lineage>
</organism>
<gene>
    <name evidence="1" type="ORF">SDC9_200030</name>
</gene>
<accession>A0A645IPN1</accession>
<protein>
    <submittedName>
        <fullName evidence="1">Uncharacterized protein</fullName>
    </submittedName>
</protein>
<dbReference type="EMBL" id="VSSQ01118413">
    <property type="protein sequence ID" value="MPN52369.1"/>
    <property type="molecule type" value="Genomic_DNA"/>
</dbReference>
<name>A0A645IPN1_9ZZZZ</name>
<comment type="caution">
    <text evidence="1">The sequence shown here is derived from an EMBL/GenBank/DDBJ whole genome shotgun (WGS) entry which is preliminary data.</text>
</comment>
<proteinExistence type="predicted"/>
<evidence type="ECO:0000313" key="1">
    <source>
        <dbReference type="EMBL" id="MPN52369.1"/>
    </source>
</evidence>
<dbReference type="AlphaFoldDB" id="A0A645IPN1"/>
<sequence length="77" mass="8823">MDAEKVANEYRDQYQRIDYLIIKCLPITCTDCIHRHRCLKRLKRSESGEGTSIGMGLVDIILRVLVLTTEGLARVCQ</sequence>
<reference evidence="1" key="1">
    <citation type="submission" date="2019-08" db="EMBL/GenBank/DDBJ databases">
        <authorList>
            <person name="Kucharzyk K."/>
            <person name="Murdoch R.W."/>
            <person name="Higgins S."/>
            <person name="Loffler F."/>
        </authorList>
    </citation>
    <scope>NUCLEOTIDE SEQUENCE</scope>
</reference>